<keyword evidence="6" id="KW-0645">Protease</keyword>
<feature type="region of interest" description="Disordered" evidence="7">
    <location>
        <begin position="24"/>
        <end position="47"/>
    </location>
</feature>
<dbReference type="PANTHER" id="PTHR24256">
    <property type="entry name" value="TRYPTASE-RELATED"/>
    <property type="match status" value="1"/>
</dbReference>
<dbReference type="InterPro" id="IPR033116">
    <property type="entry name" value="TRYPSIN_SER"/>
</dbReference>
<dbReference type="InterPro" id="IPR001314">
    <property type="entry name" value="Peptidase_S1A"/>
</dbReference>
<evidence type="ECO:0000259" key="9">
    <source>
        <dbReference type="PROSITE" id="PS51670"/>
    </source>
</evidence>
<evidence type="ECO:0000256" key="5">
    <source>
        <dbReference type="PROSITE-ProRule" id="PRU01005"/>
    </source>
</evidence>
<dbReference type="InterPro" id="IPR018114">
    <property type="entry name" value="TRYPSIN_HIS"/>
</dbReference>
<feature type="domain" description="ShKT" evidence="9">
    <location>
        <begin position="82"/>
        <end position="116"/>
    </location>
</feature>
<dbReference type="Gene3D" id="2.40.10.10">
    <property type="entry name" value="Trypsin-like serine proteases"/>
    <property type="match status" value="2"/>
</dbReference>
<dbReference type="InterPro" id="IPR051487">
    <property type="entry name" value="Ser/Thr_Proteases_Immune/Dev"/>
</dbReference>
<keyword evidence="2 5" id="KW-1015">Disulfide bond</keyword>
<keyword evidence="3" id="KW-0325">Glycoprotein</keyword>
<keyword evidence="11" id="KW-1185">Reference proteome</keyword>
<dbReference type="SUPFAM" id="SSF50494">
    <property type="entry name" value="Trypsin-like serine proteases"/>
    <property type="match status" value="2"/>
</dbReference>
<dbReference type="Pfam" id="PF01549">
    <property type="entry name" value="ShK"/>
    <property type="match status" value="1"/>
</dbReference>
<comment type="similarity">
    <text evidence="4">Belongs to the peptidase S1 family. CLIP subfamily.</text>
</comment>
<dbReference type="PROSITE" id="PS00135">
    <property type="entry name" value="TRYPSIN_SER"/>
    <property type="match status" value="1"/>
</dbReference>
<feature type="compositionally biased region" description="Low complexity" evidence="7">
    <location>
        <begin position="24"/>
        <end position="43"/>
    </location>
</feature>
<dbReference type="GO" id="GO:0006508">
    <property type="term" value="P:proteolysis"/>
    <property type="evidence" value="ECO:0007669"/>
    <property type="project" value="UniProtKB-KW"/>
</dbReference>
<feature type="non-terminal residue" evidence="10">
    <location>
        <position position="1"/>
    </location>
</feature>
<dbReference type="InterPro" id="IPR009003">
    <property type="entry name" value="Peptidase_S1_PA"/>
</dbReference>
<evidence type="ECO:0000256" key="3">
    <source>
        <dbReference type="ARBA" id="ARBA00023180"/>
    </source>
</evidence>
<dbReference type="InterPro" id="IPR043504">
    <property type="entry name" value="Peptidase_S1_PA_chymotrypsin"/>
</dbReference>
<evidence type="ECO:0000313" key="10">
    <source>
        <dbReference type="EMBL" id="CAL4061467.1"/>
    </source>
</evidence>
<dbReference type="Pfam" id="PF00089">
    <property type="entry name" value="Trypsin"/>
    <property type="match status" value="1"/>
</dbReference>
<evidence type="ECO:0000256" key="6">
    <source>
        <dbReference type="RuleBase" id="RU363034"/>
    </source>
</evidence>
<keyword evidence="6" id="KW-0720">Serine protease</keyword>
<dbReference type="FunFam" id="2.40.10.10:FF:000028">
    <property type="entry name" value="Serine protease easter"/>
    <property type="match status" value="1"/>
</dbReference>
<evidence type="ECO:0000256" key="1">
    <source>
        <dbReference type="ARBA" id="ARBA00022729"/>
    </source>
</evidence>
<dbReference type="InterPro" id="IPR001254">
    <property type="entry name" value="Trypsin_dom"/>
</dbReference>
<dbReference type="PROSITE" id="PS00134">
    <property type="entry name" value="TRYPSIN_HIS"/>
    <property type="match status" value="1"/>
</dbReference>
<evidence type="ECO:0000256" key="2">
    <source>
        <dbReference type="ARBA" id="ARBA00023157"/>
    </source>
</evidence>
<feature type="domain" description="Peptidase S1" evidence="8">
    <location>
        <begin position="53"/>
        <end position="358"/>
    </location>
</feature>
<keyword evidence="6" id="KW-0378">Hydrolase</keyword>
<evidence type="ECO:0000259" key="8">
    <source>
        <dbReference type="PROSITE" id="PS50240"/>
    </source>
</evidence>
<keyword evidence="1" id="KW-0732">Signal</keyword>
<organism evidence="10 11">
    <name type="scientific">Meganyctiphanes norvegica</name>
    <name type="common">Northern krill</name>
    <name type="synonym">Thysanopoda norvegica</name>
    <dbReference type="NCBI Taxonomy" id="48144"/>
    <lineage>
        <taxon>Eukaryota</taxon>
        <taxon>Metazoa</taxon>
        <taxon>Ecdysozoa</taxon>
        <taxon>Arthropoda</taxon>
        <taxon>Crustacea</taxon>
        <taxon>Multicrustacea</taxon>
        <taxon>Malacostraca</taxon>
        <taxon>Eumalacostraca</taxon>
        <taxon>Eucarida</taxon>
        <taxon>Euphausiacea</taxon>
        <taxon>Euphausiidae</taxon>
        <taxon>Meganyctiphanes</taxon>
    </lineage>
</organism>
<dbReference type="SMART" id="SM00020">
    <property type="entry name" value="Tryp_SPc"/>
    <property type="match status" value="1"/>
</dbReference>
<evidence type="ECO:0000256" key="7">
    <source>
        <dbReference type="SAM" id="MobiDB-lite"/>
    </source>
</evidence>
<dbReference type="GO" id="GO:0004252">
    <property type="term" value="F:serine-type endopeptidase activity"/>
    <property type="evidence" value="ECO:0007669"/>
    <property type="project" value="InterPro"/>
</dbReference>
<dbReference type="EMBL" id="CAXKWB010000636">
    <property type="protein sequence ID" value="CAL4061467.1"/>
    <property type="molecule type" value="Genomic_DNA"/>
</dbReference>
<comment type="caution">
    <text evidence="5">Lacks conserved residue(s) required for the propagation of feature annotation.</text>
</comment>
<dbReference type="Proteomes" id="UP001497623">
    <property type="component" value="Unassembled WGS sequence"/>
</dbReference>
<evidence type="ECO:0000256" key="4">
    <source>
        <dbReference type="ARBA" id="ARBA00024195"/>
    </source>
</evidence>
<dbReference type="AlphaFoldDB" id="A0AAV2PPB4"/>
<name>A0AAV2PPB4_MEGNR</name>
<dbReference type="PRINTS" id="PR00722">
    <property type="entry name" value="CHYMOTRYPSIN"/>
</dbReference>
<gene>
    <name evidence="10" type="ORF">MNOR_LOCUS2163</name>
</gene>
<reference evidence="10 11" key="1">
    <citation type="submission" date="2024-05" db="EMBL/GenBank/DDBJ databases">
        <authorList>
            <person name="Wallberg A."/>
        </authorList>
    </citation>
    <scope>NUCLEOTIDE SEQUENCE [LARGE SCALE GENOMIC DNA]</scope>
</reference>
<dbReference type="PROSITE" id="PS50240">
    <property type="entry name" value="TRYPSIN_DOM"/>
    <property type="match status" value="1"/>
</dbReference>
<dbReference type="InterPro" id="IPR003582">
    <property type="entry name" value="ShKT_dom"/>
</dbReference>
<feature type="disulfide bond" evidence="5">
    <location>
        <begin position="82"/>
        <end position="116"/>
    </location>
</feature>
<dbReference type="SMART" id="SM00254">
    <property type="entry name" value="ShKT"/>
    <property type="match status" value="1"/>
</dbReference>
<dbReference type="CDD" id="cd00190">
    <property type="entry name" value="Tryp_SPc"/>
    <property type="match status" value="1"/>
</dbReference>
<evidence type="ECO:0000313" key="11">
    <source>
        <dbReference type="Proteomes" id="UP001497623"/>
    </source>
</evidence>
<dbReference type="PROSITE" id="PS51670">
    <property type="entry name" value="SHKT"/>
    <property type="match status" value="1"/>
</dbReference>
<proteinExistence type="inferred from homology"/>
<accession>A0AAV2PPB4</accession>
<comment type="caution">
    <text evidence="10">The sequence shown here is derived from an EMBL/GenBank/DDBJ whole genome shotgun (WGS) entry which is preliminary data.</text>
</comment>
<protein>
    <submittedName>
        <fullName evidence="10">Uncharacterized protein</fullName>
    </submittedName>
</protein>
<sequence length="358" mass="39462">SICENGGSGLKVCCPQIKTSTNSPIIKPTISPPTSRRTPLPRSCGVNARNDRITGGEDAGLGSHPWNVIFRGRERIDGGGSCIDSNPSCRAWADIGECRKNPDFMKENCKKSCNNCPSGSTGVTTWFCGGVLITEQHVLTAAHCFPNSIEIEFVRIGEYDLSKEIDTEETLTAPKTQDIKVARIIKHEKWDYDCRRCNDIAIAKLEHPARFHQFYVQPICLPTEPLEESIGFSVAAYQNKHGIATGWGVTDPANIFQTTKGSDILQKVELLINELNFCRQRKEIFPDKNMILCAGKGDGKDTCRGDSGGPLMLTDKFGQIWYVVGIASFGDTVCGSKNGQSIFTNVHHYIDWIKSNLV</sequence>